<dbReference type="InterPro" id="IPR027413">
    <property type="entry name" value="GROEL-like_equatorial_sf"/>
</dbReference>
<name>A0A6A0A165_HAELA</name>
<dbReference type="Pfam" id="PF00118">
    <property type="entry name" value="Cpn60_TCP1"/>
    <property type="match status" value="1"/>
</dbReference>
<evidence type="ECO:0000256" key="2">
    <source>
        <dbReference type="ARBA" id="ARBA00022741"/>
    </source>
</evidence>
<proteinExistence type="inferred from homology"/>
<dbReference type="GO" id="GO:0005524">
    <property type="term" value="F:ATP binding"/>
    <property type="evidence" value="ECO:0007669"/>
    <property type="project" value="UniProtKB-KW"/>
</dbReference>
<dbReference type="GO" id="GO:0140662">
    <property type="term" value="F:ATP-dependent protein folding chaperone"/>
    <property type="evidence" value="ECO:0007669"/>
    <property type="project" value="InterPro"/>
</dbReference>
<dbReference type="InterPro" id="IPR002194">
    <property type="entry name" value="Chaperonin_TCP-1_CS"/>
</dbReference>
<dbReference type="InterPro" id="IPR027410">
    <property type="entry name" value="TCP-1-like_intermed_sf"/>
</dbReference>
<accession>A0A6A0A165</accession>
<comment type="similarity">
    <text evidence="1 5">Belongs to the TCP-1 chaperonin family.</text>
</comment>
<dbReference type="Gene3D" id="1.10.560.10">
    <property type="entry name" value="GroEL-like equatorial domain"/>
    <property type="match status" value="1"/>
</dbReference>
<dbReference type="EMBL" id="BLLF01002792">
    <property type="protein sequence ID" value="GFH25356.1"/>
    <property type="molecule type" value="Genomic_DNA"/>
</dbReference>
<evidence type="ECO:0000256" key="1">
    <source>
        <dbReference type="ARBA" id="ARBA00008020"/>
    </source>
</evidence>
<dbReference type="PRINTS" id="PR00304">
    <property type="entry name" value="TCOMPLEXTCP1"/>
</dbReference>
<evidence type="ECO:0000313" key="7">
    <source>
        <dbReference type="EMBL" id="GFH25356.1"/>
    </source>
</evidence>
<gene>
    <name evidence="7" type="ORF">HaLaN_23301</name>
</gene>
<evidence type="ECO:0000256" key="5">
    <source>
        <dbReference type="RuleBase" id="RU004187"/>
    </source>
</evidence>
<keyword evidence="2 5" id="KW-0547">Nucleotide-binding</keyword>
<sequence length="199" mass="21574">MLVDGAGGIRLTKDGNVLLREMQIQNPTACMIARTAVAQDDITGDGTTSTVLMVGELMKAAERYLADGAHPRVLVEGFEVGKKAILEFLETFKQPLNTGSEEREMLRMVARTSLRTKLSERLADQLTDIVTDAVLAVRKPSEPIDLFMVQHSSSGRPAAAQGSLGQQGRQAMAGQQGRQQRGLEGQHLQRLPLLPAQGQ</sequence>
<dbReference type="SUPFAM" id="SSF48592">
    <property type="entry name" value="GroEL equatorial domain-like"/>
    <property type="match status" value="1"/>
</dbReference>
<evidence type="ECO:0000256" key="3">
    <source>
        <dbReference type="ARBA" id="ARBA00022840"/>
    </source>
</evidence>
<dbReference type="GO" id="GO:0051082">
    <property type="term" value="F:unfolded protein binding"/>
    <property type="evidence" value="ECO:0007669"/>
    <property type="project" value="InterPro"/>
</dbReference>
<dbReference type="Proteomes" id="UP000485058">
    <property type="component" value="Unassembled WGS sequence"/>
</dbReference>
<keyword evidence="4 5" id="KW-0143">Chaperone</keyword>
<dbReference type="InterPro" id="IPR017998">
    <property type="entry name" value="Chaperone_TCP-1"/>
</dbReference>
<dbReference type="SUPFAM" id="SSF54849">
    <property type="entry name" value="GroEL-intermediate domain like"/>
    <property type="match status" value="1"/>
</dbReference>
<dbReference type="InterPro" id="IPR002423">
    <property type="entry name" value="Cpn60/GroEL/TCP-1"/>
</dbReference>
<dbReference type="GO" id="GO:0016887">
    <property type="term" value="F:ATP hydrolysis activity"/>
    <property type="evidence" value="ECO:0007669"/>
    <property type="project" value="InterPro"/>
</dbReference>
<evidence type="ECO:0000256" key="6">
    <source>
        <dbReference type="SAM" id="MobiDB-lite"/>
    </source>
</evidence>
<dbReference type="PROSITE" id="PS00751">
    <property type="entry name" value="TCP1_2"/>
    <property type="match status" value="1"/>
</dbReference>
<reference evidence="7 8" key="1">
    <citation type="submission" date="2020-02" db="EMBL/GenBank/DDBJ databases">
        <title>Draft genome sequence of Haematococcus lacustris strain NIES-144.</title>
        <authorList>
            <person name="Morimoto D."/>
            <person name="Nakagawa S."/>
            <person name="Yoshida T."/>
            <person name="Sawayama S."/>
        </authorList>
    </citation>
    <scope>NUCLEOTIDE SEQUENCE [LARGE SCALE GENOMIC DNA]</scope>
    <source>
        <strain evidence="7 8">NIES-144</strain>
    </source>
</reference>
<organism evidence="7 8">
    <name type="scientific">Haematococcus lacustris</name>
    <name type="common">Green alga</name>
    <name type="synonym">Haematococcus pluvialis</name>
    <dbReference type="NCBI Taxonomy" id="44745"/>
    <lineage>
        <taxon>Eukaryota</taxon>
        <taxon>Viridiplantae</taxon>
        <taxon>Chlorophyta</taxon>
        <taxon>core chlorophytes</taxon>
        <taxon>Chlorophyceae</taxon>
        <taxon>CS clade</taxon>
        <taxon>Chlamydomonadales</taxon>
        <taxon>Haematococcaceae</taxon>
        <taxon>Haematococcus</taxon>
    </lineage>
</organism>
<dbReference type="Gene3D" id="3.30.260.10">
    <property type="entry name" value="TCP-1-like chaperonin intermediate domain"/>
    <property type="match status" value="1"/>
</dbReference>
<keyword evidence="3 5" id="KW-0067">ATP-binding</keyword>
<feature type="region of interest" description="Disordered" evidence="6">
    <location>
        <begin position="155"/>
        <end position="199"/>
    </location>
</feature>
<evidence type="ECO:0000313" key="8">
    <source>
        <dbReference type="Proteomes" id="UP000485058"/>
    </source>
</evidence>
<keyword evidence="8" id="KW-1185">Reference proteome</keyword>
<comment type="caution">
    <text evidence="7">The sequence shown here is derived from an EMBL/GenBank/DDBJ whole genome shotgun (WGS) entry which is preliminary data.</text>
</comment>
<feature type="compositionally biased region" description="Low complexity" evidence="6">
    <location>
        <begin position="164"/>
        <end position="191"/>
    </location>
</feature>
<dbReference type="PANTHER" id="PTHR11353">
    <property type="entry name" value="CHAPERONIN"/>
    <property type="match status" value="1"/>
</dbReference>
<protein>
    <submittedName>
        <fullName evidence="7">T-complex 1 subunit zeta</fullName>
    </submittedName>
</protein>
<evidence type="ECO:0000256" key="4">
    <source>
        <dbReference type="ARBA" id="ARBA00023186"/>
    </source>
</evidence>
<dbReference type="AlphaFoldDB" id="A0A6A0A165"/>
<dbReference type="PROSITE" id="PS00995">
    <property type="entry name" value="TCP1_3"/>
    <property type="match status" value="1"/>
</dbReference>